<proteinExistence type="predicted"/>
<sequence length="58" mass="6187">MAVFVHEGGRDGFAICSDGRRAEGDRLFQIGQGGDVVLEDDACEQDDDQGGECYGFDG</sequence>
<keyword evidence="2" id="KW-1185">Reference proteome</keyword>
<evidence type="ECO:0000313" key="1">
    <source>
        <dbReference type="EMBL" id="AHI30079.1"/>
    </source>
</evidence>
<dbReference type="KEGG" id="msx:AU14_10210"/>
<dbReference type="HOGENOM" id="CLU_2974180_0_0_6"/>
<reference evidence="1 2" key="1">
    <citation type="journal article" date="2014" name="Genome Announc.">
        <title>Draft Genome Sequences of Marinobacter similis A3d10T and Marinobacter salarius R9SW1T.</title>
        <authorList>
            <person name="Ivanova E.P."/>
            <person name="Ng H.J."/>
            <person name="Webb H.K."/>
            <person name="Feng G."/>
            <person name="Oshima K."/>
            <person name="Hattori M."/>
            <person name="Ohkuma M."/>
            <person name="Sergeev A.F."/>
            <person name="Mikhailov V.V."/>
            <person name="Crawford R.J."/>
            <person name="Sawabe T."/>
        </authorList>
    </citation>
    <scope>NUCLEOTIDE SEQUENCE [LARGE SCALE GENOMIC DNA]</scope>
    <source>
        <strain evidence="1 2">A3d10</strain>
    </source>
</reference>
<name>W5YME2_9GAMM</name>
<evidence type="ECO:0000313" key="2">
    <source>
        <dbReference type="Proteomes" id="UP000061489"/>
    </source>
</evidence>
<dbReference type="RefSeq" id="WP_158498312.1">
    <property type="nucleotide sequence ID" value="NZ_CP007151.1"/>
</dbReference>
<dbReference type="Proteomes" id="UP000061489">
    <property type="component" value="Chromosome"/>
</dbReference>
<dbReference type="EMBL" id="CP007151">
    <property type="protein sequence ID" value="AHI30079.1"/>
    <property type="molecule type" value="Genomic_DNA"/>
</dbReference>
<protein>
    <submittedName>
        <fullName evidence="1">Uncharacterized protein</fullName>
    </submittedName>
</protein>
<organism evidence="1 2">
    <name type="scientific">Marinobacter similis</name>
    <dbReference type="NCBI Taxonomy" id="1420916"/>
    <lineage>
        <taxon>Bacteria</taxon>
        <taxon>Pseudomonadati</taxon>
        <taxon>Pseudomonadota</taxon>
        <taxon>Gammaproteobacteria</taxon>
        <taxon>Pseudomonadales</taxon>
        <taxon>Marinobacteraceae</taxon>
        <taxon>Marinobacter</taxon>
    </lineage>
</organism>
<accession>W5YME2</accession>
<dbReference type="STRING" id="1420916.AU14_10210"/>
<gene>
    <name evidence="1" type="ORF">AU14_10210</name>
</gene>
<dbReference type="AlphaFoldDB" id="W5YME2"/>